<evidence type="ECO:0000256" key="1">
    <source>
        <dbReference type="SAM" id="MobiDB-lite"/>
    </source>
</evidence>
<name>A0A828YZ42_9LEPT</name>
<reference evidence="2 3" key="1">
    <citation type="submission" date="2012-10" db="EMBL/GenBank/DDBJ databases">
        <authorList>
            <person name="Harkins D.M."/>
            <person name="Durkin A.S."/>
            <person name="Brinkac L.M."/>
            <person name="Haft D.H."/>
            <person name="Selengut J.D."/>
            <person name="Sanka R."/>
            <person name="DePew J."/>
            <person name="Purushe J."/>
            <person name="Whelen A.C."/>
            <person name="Vinetz J.M."/>
            <person name="Sutton G.G."/>
            <person name="Nierman W.C."/>
            <person name="Fouts D.E."/>
        </authorList>
    </citation>
    <scope>NUCLEOTIDE SEQUENCE [LARGE SCALE GENOMIC DNA]</scope>
    <source>
        <strain evidence="2 3">2006001853</strain>
    </source>
</reference>
<sequence>MSKKEYTENLEFLLKSKLGRIDGTNFRTHFATRLPQTSPPKHQLRSPFAWG</sequence>
<evidence type="ECO:0000313" key="3">
    <source>
        <dbReference type="Proteomes" id="UP000001338"/>
    </source>
</evidence>
<protein>
    <submittedName>
        <fullName evidence="2">Uncharacterized protein</fullName>
    </submittedName>
</protein>
<organism evidence="2 3">
    <name type="scientific">Leptospira weilii str. 2006001853</name>
    <dbReference type="NCBI Taxonomy" id="1001589"/>
    <lineage>
        <taxon>Bacteria</taxon>
        <taxon>Pseudomonadati</taxon>
        <taxon>Spirochaetota</taxon>
        <taxon>Spirochaetia</taxon>
        <taxon>Leptospirales</taxon>
        <taxon>Leptospiraceae</taxon>
        <taxon>Leptospira</taxon>
    </lineage>
</organism>
<comment type="caution">
    <text evidence="2">The sequence shown here is derived from an EMBL/GenBank/DDBJ whole genome shotgun (WGS) entry which is preliminary data.</text>
</comment>
<dbReference type="Proteomes" id="UP000001338">
    <property type="component" value="Unassembled WGS sequence"/>
</dbReference>
<proteinExistence type="predicted"/>
<gene>
    <name evidence="2" type="ORF">LEP1GSC036_0154</name>
</gene>
<feature type="region of interest" description="Disordered" evidence="1">
    <location>
        <begin position="31"/>
        <end position="51"/>
    </location>
</feature>
<evidence type="ECO:0000313" key="2">
    <source>
        <dbReference type="EMBL" id="EKR62733.1"/>
    </source>
</evidence>
<accession>A0A828YZ42</accession>
<dbReference type="EMBL" id="AFLV02000075">
    <property type="protein sequence ID" value="EKR62733.1"/>
    <property type="molecule type" value="Genomic_DNA"/>
</dbReference>
<dbReference type="AlphaFoldDB" id="A0A828YZ42"/>